<dbReference type="EMBL" id="JABCRI010000006">
    <property type="protein sequence ID" value="KAF8405571.1"/>
    <property type="molecule type" value="Genomic_DNA"/>
</dbReference>
<sequence length="211" mass="23189">MGKVIVEYIWIGGSGMDLRSKARTLPDWLEIPTSLIPKWNYDGSSTGQALGEDSEVILYLQAIFNSTFRRGNNILVLCDAYNTVGDPIPTNKRYDAARICNHPVVAAEGPWHQWRGSISTVAVAVAILGGSYHRNLNGFTADFNTSFLEVEDRGASIRISPHYLPAQHSAGLLPTPIPYKWQTPSSSKRTCKSPIIKALLVSRPPTLSPNL</sequence>
<evidence type="ECO:0000256" key="3">
    <source>
        <dbReference type="PROSITE-ProRule" id="PRU01330"/>
    </source>
</evidence>
<dbReference type="GO" id="GO:0005737">
    <property type="term" value="C:cytoplasm"/>
    <property type="evidence" value="ECO:0007669"/>
    <property type="project" value="UniProtKB-SubCell"/>
</dbReference>
<dbReference type="GO" id="GO:0004356">
    <property type="term" value="F:glutamine synthetase activity"/>
    <property type="evidence" value="ECO:0007669"/>
    <property type="project" value="InterPro"/>
</dbReference>
<dbReference type="InterPro" id="IPR027302">
    <property type="entry name" value="Gln_synth_N_conserv_site"/>
</dbReference>
<dbReference type="GO" id="GO:0006542">
    <property type="term" value="P:glutamine biosynthetic process"/>
    <property type="evidence" value="ECO:0007669"/>
    <property type="project" value="InterPro"/>
</dbReference>
<dbReference type="Gene3D" id="3.10.20.70">
    <property type="entry name" value="Glutamine synthetase, N-terminal domain"/>
    <property type="match status" value="1"/>
</dbReference>
<keyword evidence="6" id="KW-1185">Reference proteome</keyword>
<proteinExistence type="inferred from homology"/>
<dbReference type="SUPFAM" id="SSF54368">
    <property type="entry name" value="Glutamine synthetase, N-terminal domain"/>
    <property type="match status" value="1"/>
</dbReference>
<comment type="similarity">
    <text evidence="3">Belongs to the glutamine synthetase family.</text>
</comment>
<feature type="domain" description="GS beta-grasp" evidence="4">
    <location>
        <begin position="4"/>
        <end position="85"/>
    </location>
</feature>
<gene>
    <name evidence="5" type="ORF">HHK36_010478</name>
</gene>
<protein>
    <recommendedName>
        <fullName evidence="4">GS beta-grasp domain-containing protein</fullName>
    </recommendedName>
</protein>
<reference evidence="5 6" key="1">
    <citation type="submission" date="2020-04" db="EMBL/GenBank/DDBJ databases">
        <title>Plant Genome Project.</title>
        <authorList>
            <person name="Zhang R.-G."/>
        </authorList>
    </citation>
    <scope>NUCLEOTIDE SEQUENCE [LARGE SCALE GENOMIC DNA]</scope>
    <source>
        <strain evidence="5">YNK0</strain>
        <tissue evidence="5">Leaf</tissue>
    </source>
</reference>
<evidence type="ECO:0000313" key="6">
    <source>
        <dbReference type="Proteomes" id="UP000655225"/>
    </source>
</evidence>
<dbReference type="Proteomes" id="UP000655225">
    <property type="component" value="Unassembled WGS sequence"/>
</dbReference>
<evidence type="ECO:0000313" key="5">
    <source>
        <dbReference type="EMBL" id="KAF8405571.1"/>
    </source>
</evidence>
<dbReference type="PROSITE" id="PS51986">
    <property type="entry name" value="GS_BETA_GRASP"/>
    <property type="match status" value="1"/>
</dbReference>
<evidence type="ECO:0000256" key="2">
    <source>
        <dbReference type="ARBA" id="ARBA00022490"/>
    </source>
</evidence>
<evidence type="ECO:0000259" key="4">
    <source>
        <dbReference type="PROSITE" id="PS51986"/>
    </source>
</evidence>
<dbReference type="InterPro" id="IPR036651">
    <property type="entry name" value="Gln_synt_N_sf"/>
</dbReference>
<evidence type="ECO:0000256" key="1">
    <source>
        <dbReference type="ARBA" id="ARBA00004496"/>
    </source>
</evidence>
<dbReference type="PANTHER" id="PTHR20852">
    <property type="entry name" value="GLUTAMINE SYNTHETASE"/>
    <property type="match status" value="1"/>
</dbReference>
<dbReference type="OrthoDB" id="1936100at2759"/>
<dbReference type="InterPro" id="IPR008147">
    <property type="entry name" value="Gln_synt_N"/>
</dbReference>
<dbReference type="PROSITE" id="PS00180">
    <property type="entry name" value="GLNA_1"/>
    <property type="match status" value="1"/>
</dbReference>
<organism evidence="5 6">
    <name type="scientific">Tetracentron sinense</name>
    <name type="common">Spur-leaf</name>
    <dbReference type="NCBI Taxonomy" id="13715"/>
    <lineage>
        <taxon>Eukaryota</taxon>
        <taxon>Viridiplantae</taxon>
        <taxon>Streptophyta</taxon>
        <taxon>Embryophyta</taxon>
        <taxon>Tracheophyta</taxon>
        <taxon>Spermatophyta</taxon>
        <taxon>Magnoliopsida</taxon>
        <taxon>Trochodendrales</taxon>
        <taxon>Trochodendraceae</taxon>
        <taxon>Tetracentron</taxon>
    </lineage>
</organism>
<dbReference type="InterPro" id="IPR050292">
    <property type="entry name" value="Glutamine_Synthetase"/>
</dbReference>
<dbReference type="PANTHER" id="PTHR20852:SF93">
    <property type="entry name" value="GLUTAMINE SYNTHETASE CYTOSOLIC ISOZYME 1-1"/>
    <property type="match status" value="1"/>
</dbReference>
<accession>A0A835DJ98</accession>
<dbReference type="AlphaFoldDB" id="A0A835DJ98"/>
<keyword evidence="2" id="KW-0963">Cytoplasm</keyword>
<name>A0A835DJ98_TETSI</name>
<comment type="subcellular location">
    <subcellularLocation>
        <location evidence="1">Cytoplasm</location>
    </subcellularLocation>
</comment>
<comment type="caution">
    <text evidence="5">The sequence shown here is derived from an EMBL/GenBank/DDBJ whole genome shotgun (WGS) entry which is preliminary data.</text>
</comment>